<feature type="domain" description="RCK C-terminal" evidence="8">
    <location>
        <begin position="141"/>
        <end position="227"/>
    </location>
</feature>
<keyword evidence="5" id="KW-0520">NAD</keyword>
<organism evidence="9 10">
    <name type="scientific">Aureibaculum marinum</name>
    <dbReference type="NCBI Taxonomy" id="2487930"/>
    <lineage>
        <taxon>Bacteria</taxon>
        <taxon>Pseudomonadati</taxon>
        <taxon>Bacteroidota</taxon>
        <taxon>Flavobacteriia</taxon>
        <taxon>Flavobacteriales</taxon>
        <taxon>Flavobacteriaceae</taxon>
        <taxon>Aureibaculum</taxon>
    </lineage>
</organism>
<keyword evidence="2" id="KW-0813">Transport</keyword>
<dbReference type="InterPro" id="IPR003148">
    <property type="entry name" value="RCK_N"/>
</dbReference>
<dbReference type="InterPro" id="IPR036291">
    <property type="entry name" value="NAD(P)-bd_dom_sf"/>
</dbReference>
<keyword evidence="4" id="KW-0630">Potassium</keyword>
<evidence type="ECO:0000256" key="2">
    <source>
        <dbReference type="ARBA" id="ARBA00022448"/>
    </source>
</evidence>
<keyword evidence="6" id="KW-0406">Ion transport</keyword>
<dbReference type="NCBIfam" id="NF007038">
    <property type="entry name" value="PRK09496.2-6"/>
    <property type="match status" value="1"/>
</dbReference>
<evidence type="ECO:0000256" key="6">
    <source>
        <dbReference type="ARBA" id="ARBA00023065"/>
    </source>
</evidence>
<dbReference type="NCBIfam" id="NF007032">
    <property type="entry name" value="PRK09496.1-4"/>
    <property type="match status" value="1"/>
</dbReference>
<evidence type="ECO:0000313" key="10">
    <source>
        <dbReference type="Proteomes" id="UP000270856"/>
    </source>
</evidence>
<accession>A0A3N4NWC6</accession>
<dbReference type="SUPFAM" id="SSF116726">
    <property type="entry name" value="TrkA C-terminal domain-like"/>
    <property type="match status" value="2"/>
</dbReference>
<gene>
    <name evidence="9" type="primary">trkA</name>
    <name evidence="9" type="ORF">EGM88_02460</name>
</gene>
<dbReference type="NCBIfam" id="NF007031">
    <property type="entry name" value="PRK09496.1-2"/>
    <property type="match status" value="1"/>
</dbReference>
<dbReference type="InterPro" id="IPR006037">
    <property type="entry name" value="RCK_C"/>
</dbReference>
<evidence type="ECO:0000313" key="9">
    <source>
        <dbReference type="EMBL" id="RPE00146.1"/>
    </source>
</evidence>
<dbReference type="InterPro" id="IPR050721">
    <property type="entry name" value="Trk_Ktr_HKT_K-transport"/>
</dbReference>
<dbReference type="PANTHER" id="PTHR43833:SF5">
    <property type="entry name" value="TRK SYSTEM POTASSIUM UPTAKE PROTEIN TRKA"/>
    <property type="match status" value="1"/>
</dbReference>
<dbReference type="Gene3D" id="3.30.70.1450">
    <property type="entry name" value="Regulator of K+ conductance, C-terminal domain"/>
    <property type="match status" value="2"/>
</dbReference>
<dbReference type="Pfam" id="PF02254">
    <property type="entry name" value="TrkA_N"/>
    <property type="match status" value="2"/>
</dbReference>
<protein>
    <recommendedName>
        <fullName evidence="1">Trk system potassium uptake protein TrkA</fullName>
    </recommendedName>
</protein>
<dbReference type="PRINTS" id="PR00335">
    <property type="entry name" value="KUPTAKETRKA"/>
</dbReference>
<dbReference type="InterPro" id="IPR036721">
    <property type="entry name" value="RCK_C_sf"/>
</dbReference>
<dbReference type="PROSITE" id="PS51202">
    <property type="entry name" value="RCK_C"/>
    <property type="match status" value="2"/>
</dbReference>
<dbReference type="Proteomes" id="UP000270856">
    <property type="component" value="Unassembled WGS sequence"/>
</dbReference>
<feature type="domain" description="RCK C-terminal" evidence="8">
    <location>
        <begin position="369"/>
        <end position="449"/>
    </location>
</feature>
<comment type="caution">
    <text evidence="9">The sequence shown here is derived from an EMBL/GenBank/DDBJ whole genome shotgun (WGS) entry which is preliminary data.</text>
</comment>
<dbReference type="GO" id="GO:0005886">
    <property type="term" value="C:plasma membrane"/>
    <property type="evidence" value="ECO:0007669"/>
    <property type="project" value="InterPro"/>
</dbReference>
<dbReference type="Pfam" id="PF02080">
    <property type="entry name" value="TrkA_C"/>
    <property type="match status" value="2"/>
</dbReference>
<dbReference type="AlphaFoldDB" id="A0A3N4NWC6"/>
<evidence type="ECO:0000256" key="5">
    <source>
        <dbReference type="ARBA" id="ARBA00023027"/>
    </source>
</evidence>
<dbReference type="OrthoDB" id="9775180at2"/>
<dbReference type="Gene3D" id="3.40.50.720">
    <property type="entry name" value="NAD(P)-binding Rossmann-like Domain"/>
    <property type="match status" value="2"/>
</dbReference>
<feature type="domain" description="RCK N-terminal" evidence="7">
    <location>
        <begin position="1"/>
        <end position="121"/>
    </location>
</feature>
<dbReference type="EMBL" id="RPFJ01000002">
    <property type="protein sequence ID" value="RPE00146.1"/>
    <property type="molecule type" value="Genomic_DNA"/>
</dbReference>
<name>A0A3N4NWC6_9FLAO</name>
<dbReference type="SUPFAM" id="SSF51735">
    <property type="entry name" value="NAD(P)-binding Rossmann-fold domains"/>
    <property type="match status" value="2"/>
</dbReference>
<dbReference type="GO" id="GO:0015079">
    <property type="term" value="F:potassium ion transmembrane transporter activity"/>
    <property type="evidence" value="ECO:0007669"/>
    <property type="project" value="InterPro"/>
</dbReference>
<evidence type="ECO:0000256" key="1">
    <source>
        <dbReference type="ARBA" id="ARBA00017378"/>
    </source>
</evidence>
<feature type="domain" description="RCK N-terminal" evidence="7">
    <location>
        <begin position="232"/>
        <end position="354"/>
    </location>
</feature>
<proteinExistence type="predicted"/>
<keyword evidence="3" id="KW-0633">Potassium transport</keyword>
<keyword evidence="10" id="KW-1185">Reference proteome</keyword>
<dbReference type="NCBIfam" id="NF007039">
    <property type="entry name" value="PRK09496.3-2"/>
    <property type="match status" value="1"/>
</dbReference>
<dbReference type="InterPro" id="IPR006036">
    <property type="entry name" value="K_uptake_TrkA"/>
</dbReference>
<dbReference type="PROSITE" id="PS51201">
    <property type="entry name" value="RCK_N"/>
    <property type="match status" value="2"/>
</dbReference>
<reference evidence="9 10" key="1">
    <citation type="submission" date="2018-11" db="EMBL/GenBank/DDBJ databases">
        <title>Aureibaculum marinum gen. nov., sp. nov., a member of the family Flavobacteriaceae isolated from the Bohai Sea.</title>
        <authorList>
            <person name="Ji X."/>
        </authorList>
    </citation>
    <scope>NUCLEOTIDE SEQUENCE [LARGE SCALE GENOMIC DNA]</scope>
    <source>
        <strain evidence="9 10">BH-SD17</strain>
    </source>
</reference>
<evidence type="ECO:0000256" key="3">
    <source>
        <dbReference type="ARBA" id="ARBA00022538"/>
    </source>
</evidence>
<dbReference type="RefSeq" id="WP_123896380.1">
    <property type="nucleotide sequence ID" value="NZ_RPFJ01000002.1"/>
</dbReference>
<dbReference type="PANTHER" id="PTHR43833">
    <property type="entry name" value="POTASSIUM CHANNEL PROTEIN 2-RELATED-RELATED"/>
    <property type="match status" value="1"/>
</dbReference>
<sequence length="449" mass="49819">MRIIIAGAGEVGFHLAKLLSFESHDIILLDQKTERLHYADLRLDIKVIKGNATSIRILKQAEVKSTDLVIAVTSNETVNITICVLAKRLGAKKTIARVSNSEFIDNKNEINFSEFGIDELISTEELATKEIKMLLNQAAFNHMHEFDNGQLSLSGVILSKTAPFIGMTVKEAAATFPEVHFMPIAIQTNNSNYSIIPRGDTIFKSGDLVYFITVKEGVNELYKLTGKIKEPVKNIMILGGSSVGRRTAKLLCKKHLNVKLIEKNKARALELADRLPNTLVIHGDGRDIELLREESIKEMDVFIGATSSSETNIMACLIAKSKGVKKTIALAEIVDYSKLSHSIGIHSIINKKLLAANSIFRYIRKGDVLEIATLNNLDVEILEFKVRENSKITMKDIRHLNFPRNAIIGGVIRNGKGIIALGDFRIKANDKVVVICLSDNLKQVEKFFA</sequence>
<evidence type="ECO:0000256" key="4">
    <source>
        <dbReference type="ARBA" id="ARBA00022958"/>
    </source>
</evidence>
<evidence type="ECO:0000259" key="7">
    <source>
        <dbReference type="PROSITE" id="PS51201"/>
    </source>
</evidence>
<evidence type="ECO:0000259" key="8">
    <source>
        <dbReference type="PROSITE" id="PS51202"/>
    </source>
</evidence>